<sequence>MDAMKVNQQMLAFQKESFAAFQNLWELTQNQASDSVSQMMDQSPWMPEKGRQAMEKWLTLMNRERKRYTAYVERGFAIYDQMFSPPKAATAPKTKTKRTATAE</sequence>
<evidence type="ECO:0008006" key="3">
    <source>
        <dbReference type="Google" id="ProtNLM"/>
    </source>
</evidence>
<dbReference type="EMBL" id="AP021874">
    <property type="protein sequence ID" value="BBO69885.1"/>
    <property type="molecule type" value="Genomic_DNA"/>
</dbReference>
<reference evidence="1 2" key="1">
    <citation type="submission" date="2019-11" db="EMBL/GenBank/DDBJ databases">
        <title>Comparative genomics of hydrocarbon-degrading Desulfosarcina strains.</title>
        <authorList>
            <person name="Watanabe M."/>
            <person name="Kojima H."/>
            <person name="Fukui M."/>
        </authorList>
    </citation>
    <scope>NUCLEOTIDE SEQUENCE [LARGE SCALE GENOMIC DNA]</scope>
    <source>
        <strain evidence="1 2">PL12</strain>
    </source>
</reference>
<keyword evidence="2" id="KW-1185">Reference proteome</keyword>
<accession>A0A5K7YND0</accession>
<dbReference type="KEGG" id="dalk:DSCA_38150"/>
<dbReference type="RefSeq" id="WP_155317876.1">
    <property type="nucleotide sequence ID" value="NZ_AP021874.1"/>
</dbReference>
<name>A0A5K7YND0_9BACT</name>
<dbReference type="OrthoDB" id="5426502at2"/>
<gene>
    <name evidence="1" type="ORF">DSCA_38150</name>
</gene>
<proteinExistence type="predicted"/>
<evidence type="ECO:0000313" key="2">
    <source>
        <dbReference type="Proteomes" id="UP000427906"/>
    </source>
</evidence>
<dbReference type="AlphaFoldDB" id="A0A5K7YND0"/>
<dbReference type="Proteomes" id="UP000427906">
    <property type="component" value="Chromosome"/>
</dbReference>
<evidence type="ECO:0000313" key="1">
    <source>
        <dbReference type="EMBL" id="BBO69885.1"/>
    </source>
</evidence>
<organism evidence="1 2">
    <name type="scientific">Desulfosarcina alkanivorans</name>
    <dbReference type="NCBI Taxonomy" id="571177"/>
    <lineage>
        <taxon>Bacteria</taxon>
        <taxon>Pseudomonadati</taxon>
        <taxon>Thermodesulfobacteriota</taxon>
        <taxon>Desulfobacteria</taxon>
        <taxon>Desulfobacterales</taxon>
        <taxon>Desulfosarcinaceae</taxon>
        <taxon>Desulfosarcina</taxon>
    </lineage>
</organism>
<protein>
    <recommendedName>
        <fullName evidence="3">Phasin domain-containing protein</fullName>
    </recommendedName>
</protein>